<name>A0A8T0MFL9_PANVG</name>
<feature type="compositionally biased region" description="Basic and acidic residues" evidence="1">
    <location>
        <begin position="1"/>
        <end position="17"/>
    </location>
</feature>
<feature type="compositionally biased region" description="Low complexity" evidence="1">
    <location>
        <begin position="49"/>
        <end position="63"/>
    </location>
</feature>
<organism evidence="2 3">
    <name type="scientific">Panicum virgatum</name>
    <name type="common">Blackwell switchgrass</name>
    <dbReference type="NCBI Taxonomy" id="38727"/>
    <lineage>
        <taxon>Eukaryota</taxon>
        <taxon>Viridiplantae</taxon>
        <taxon>Streptophyta</taxon>
        <taxon>Embryophyta</taxon>
        <taxon>Tracheophyta</taxon>
        <taxon>Spermatophyta</taxon>
        <taxon>Magnoliopsida</taxon>
        <taxon>Liliopsida</taxon>
        <taxon>Poales</taxon>
        <taxon>Poaceae</taxon>
        <taxon>PACMAD clade</taxon>
        <taxon>Panicoideae</taxon>
        <taxon>Panicodae</taxon>
        <taxon>Paniceae</taxon>
        <taxon>Panicinae</taxon>
        <taxon>Panicum</taxon>
        <taxon>Panicum sect. Hiantes</taxon>
    </lineage>
</organism>
<dbReference type="AlphaFoldDB" id="A0A8T0MFL9"/>
<gene>
    <name evidence="2" type="ORF">PVAP13_9NG144773</name>
</gene>
<comment type="caution">
    <text evidence="2">The sequence shown here is derived from an EMBL/GenBank/DDBJ whole genome shotgun (WGS) entry which is preliminary data.</text>
</comment>
<evidence type="ECO:0000313" key="3">
    <source>
        <dbReference type="Proteomes" id="UP000823388"/>
    </source>
</evidence>
<feature type="non-terminal residue" evidence="2">
    <location>
        <position position="1"/>
    </location>
</feature>
<feature type="compositionally biased region" description="Basic and acidic residues" evidence="1">
    <location>
        <begin position="101"/>
        <end position="127"/>
    </location>
</feature>
<evidence type="ECO:0000256" key="1">
    <source>
        <dbReference type="SAM" id="MobiDB-lite"/>
    </source>
</evidence>
<dbReference type="Proteomes" id="UP000823388">
    <property type="component" value="Chromosome 9N"/>
</dbReference>
<dbReference type="EMBL" id="CM029054">
    <property type="protein sequence ID" value="KAG2535907.1"/>
    <property type="molecule type" value="Genomic_DNA"/>
</dbReference>
<feature type="non-terminal residue" evidence="2">
    <location>
        <position position="168"/>
    </location>
</feature>
<feature type="compositionally biased region" description="Pro residues" evidence="1">
    <location>
        <begin position="84"/>
        <end position="93"/>
    </location>
</feature>
<feature type="region of interest" description="Disordered" evidence="1">
    <location>
        <begin position="1"/>
        <end position="168"/>
    </location>
</feature>
<protein>
    <submittedName>
        <fullName evidence="2">Uncharacterized protein</fullName>
    </submittedName>
</protein>
<sequence length="168" mass="18006">TPRDSTKQGGDRPDTRKCAPSRTRKRRAGNRLPTGRAPEQRSRCLLPWSRSANPQQQAAAASAKVQFHLIRRGVRKGGSKDPPTHPPTGPPPVTGRGSGNRGREETCSYRLAESRLRQKSDGLRSRDSSIGQSRRLESTGTVVHLRLHTRGGGGGGEEEGDGEAGGGV</sequence>
<keyword evidence="3" id="KW-1185">Reference proteome</keyword>
<reference evidence="2" key="1">
    <citation type="submission" date="2020-05" db="EMBL/GenBank/DDBJ databases">
        <title>WGS assembly of Panicum virgatum.</title>
        <authorList>
            <person name="Lovell J.T."/>
            <person name="Jenkins J."/>
            <person name="Shu S."/>
            <person name="Juenger T.E."/>
            <person name="Schmutz J."/>
        </authorList>
    </citation>
    <scope>NUCLEOTIDE SEQUENCE</scope>
    <source>
        <strain evidence="2">AP13</strain>
    </source>
</reference>
<accession>A0A8T0MFL9</accession>
<proteinExistence type="predicted"/>
<evidence type="ECO:0000313" key="2">
    <source>
        <dbReference type="EMBL" id="KAG2535907.1"/>
    </source>
</evidence>